<dbReference type="GO" id="GO:0005840">
    <property type="term" value="C:ribosome"/>
    <property type="evidence" value="ECO:0007669"/>
    <property type="project" value="UniProtKB-KW"/>
</dbReference>
<dbReference type="Gene3D" id="1.10.287.10">
    <property type="entry name" value="S15/NS1, RNA-binding"/>
    <property type="match status" value="1"/>
</dbReference>
<evidence type="ECO:0000256" key="4">
    <source>
        <dbReference type="RuleBase" id="RU003919"/>
    </source>
</evidence>
<dbReference type="InterPro" id="IPR000589">
    <property type="entry name" value="Ribosomal_uS15"/>
</dbReference>
<dbReference type="PROSITE" id="PS00362">
    <property type="entry name" value="RIBOSOMAL_S15"/>
    <property type="match status" value="1"/>
</dbReference>
<evidence type="ECO:0000256" key="1">
    <source>
        <dbReference type="ARBA" id="ARBA00022980"/>
    </source>
</evidence>
<dbReference type="Proteomes" id="UP001484199">
    <property type="component" value="Chromosome"/>
</dbReference>
<dbReference type="PANTHER" id="PTHR23321:SF26">
    <property type="entry name" value="SMALL RIBOSOMAL SUBUNIT PROTEIN US15M"/>
    <property type="match status" value="1"/>
</dbReference>
<gene>
    <name evidence="7" type="ORF">AshY1_01900</name>
</gene>
<comment type="similarity">
    <text evidence="4">Belongs to the universal ribosomal protein uS15 family.</text>
</comment>
<evidence type="ECO:0000313" key="8">
    <source>
        <dbReference type="Proteomes" id="UP001484199"/>
    </source>
</evidence>
<evidence type="ECO:0000256" key="6">
    <source>
        <dbReference type="RuleBase" id="RU004524"/>
    </source>
</evidence>
<accession>A0ABZ2U8M4</accession>
<keyword evidence="8" id="KW-1185">Reference proteome</keyword>
<dbReference type="CDD" id="cd00353">
    <property type="entry name" value="Ribosomal_S15p_S13e"/>
    <property type="match status" value="1"/>
</dbReference>
<sequence>MALTKEQKKNIILQNANYETNTGCTRVQIAILSAEIEELNKHLKEHPSDFHSKRGLLMKNKKRSTLMKYLKTQK</sequence>
<comment type="function">
    <text evidence="6">One of the primary rRNA binding proteins, it binds directly to 16S rRNA where it helps nucleate assembly of the platform of the 30S subunit by binding and bridging several RNA helices of the 16S rRNA.</text>
</comment>
<keyword evidence="6" id="KW-0694">RNA-binding</keyword>
<dbReference type="InterPro" id="IPR005290">
    <property type="entry name" value="Ribosomal_uS15_bac-type"/>
</dbReference>
<dbReference type="SMART" id="SM01387">
    <property type="entry name" value="Ribosomal_S15"/>
    <property type="match status" value="1"/>
</dbReference>
<evidence type="ECO:0000313" key="7">
    <source>
        <dbReference type="EMBL" id="WYY26328.1"/>
    </source>
</evidence>
<evidence type="ECO:0000256" key="5">
    <source>
        <dbReference type="RuleBase" id="RU003920"/>
    </source>
</evidence>
<protein>
    <recommendedName>
        <fullName evidence="3 5">30S ribosomal protein S15</fullName>
    </recommendedName>
</protein>
<proteinExistence type="inferred from homology"/>
<keyword evidence="1 4" id="KW-0689">Ribosomal protein</keyword>
<organism evidence="7 8">
    <name type="scientific">Ash yellows phytoplasma</name>
    <dbReference type="NCBI Taxonomy" id="35780"/>
    <lineage>
        <taxon>Bacteria</taxon>
        <taxon>Bacillati</taxon>
        <taxon>Mycoplasmatota</taxon>
        <taxon>Mollicutes</taxon>
        <taxon>Acholeplasmatales</taxon>
        <taxon>Acholeplasmataceae</taxon>
        <taxon>Candidatus Phytoplasma</taxon>
        <taxon>16SrVII (Ash yellows group)</taxon>
    </lineage>
</organism>
<reference evidence="7" key="1">
    <citation type="submission" date="2024-03" db="EMBL/GenBank/DDBJ databases">
        <title>The Complete Genome of 'Candidatus Phytoplasma fraxini' AshY1 from the Ash Yellows Group.</title>
        <authorList>
            <person name="Boehm J.W."/>
            <person name="Huettel B."/>
            <person name="Schneider B."/>
            <person name="Kube M."/>
        </authorList>
    </citation>
    <scope>NUCLEOTIDE SEQUENCE [LARGE SCALE GENOMIC DNA]</scope>
    <source>
        <strain evidence="7">AshY1</strain>
    </source>
</reference>
<dbReference type="NCBIfam" id="TIGR00952">
    <property type="entry name" value="S15_bact"/>
    <property type="match status" value="1"/>
</dbReference>
<dbReference type="Pfam" id="PF00312">
    <property type="entry name" value="Ribosomal_S15"/>
    <property type="match status" value="1"/>
</dbReference>
<dbReference type="SUPFAM" id="SSF47060">
    <property type="entry name" value="S15/NS1 RNA-binding domain"/>
    <property type="match status" value="1"/>
</dbReference>
<keyword evidence="6" id="KW-0699">rRNA-binding</keyword>
<evidence type="ECO:0000256" key="3">
    <source>
        <dbReference type="ARBA" id="ARBA00035313"/>
    </source>
</evidence>
<evidence type="ECO:0000256" key="2">
    <source>
        <dbReference type="ARBA" id="ARBA00023274"/>
    </source>
</evidence>
<dbReference type="EMBL" id="CP146843">
    <property type="protein sequence ID" value="WYY26328.1"/>
    <property type="molecule type" value="Genomic_DNA"/>
</dbReference>
<keyword evidence="2 4" id="KW-0687">Ribonucleoprotein</keyword>
<dbReference type="InterPro" id="IPR009068">
    <property type="entry name" value="uS15_NS1_RNA-bd_sf"/>
</dbReference>
<dbReference type="PANTHER" id="PTHR23321">
    <property type="entry name" value="RIBOSOMAL PROTEIN S15, BACTERIAL AND ORGANELLAR"/>
    <property type="match status" value="1"/>
</dbReference>
<dbReference type="RefSeq" id="WP_341266738.1">
    <property type="nucleotide sequence ID" value="NZ_CP146843.1"/>
</dbReference>
<name>A0ABZ2U8M4_ASHYP</name>